<feature type="coiled-coil region" evidence="1">
    <location>
        <begin position="36"/>
        <end position="112"/>
    </location>
</feature>
<dbReference type="HOGENOM" id="CLU_965117_0_0_2"/>
<dbReference type="SUPFAM" id="SSF52980">
    <property type="entry name" value="Restriction endonuclease-like"/>
    <property type="match status" value="1"/>
</dbReference>
<dbReference type="RefSeq" id="WP_009071229.1">
    <property type="nucleotide sequence ID" value="NZ_JH597761.1"/>
</dbReference>
<keyword evidence="3" id="KW-1185">Reference proteome</keyword>
<dbReference type="eggNOG" id="arCOG01424">
    <property type="taxonomic scope" value="Archaea"/>
</dbReference>
<accession>H2C2K3</accession>
<evidence type="ECO:0000256" key="1">
    <source>
        <dbReference type="SAM" id="Coils"/>
    </source>
</evidence>
<dbReference type="InterPro" id="IPR011335">
    <property type="entry name" value="Restrct_endonuc-II-like"/>
</dbReference>
<evidence type="ECO:0000313" key="2">
    <source>
        <dbReference type="EMBL" id="EHP70474.1"/>
    </source>
</evidence>
<dbReference type="PANTHER" id="PTHR38753:SF1">
    <property type="entry name" value="SLR1441 PROTEIN"/>
    <property type="match status" value="1"/>
</dbReference>
<organism evidence="2 3">
    <name type="scientific">Metallosphaera yellowstonensis MK1</name>
    <dbReference type="NCBI Taxonomy" id="671065"/>
    <lineage>
        <taxon>Archaea</taxon>
        <taxon>Thermoproteota</taxon>
        <taxon>Thermoprotei</taxon>
        <taxon>Sulfolobales</taxon>
        <taxon>Sulfolobaceae</taxon>
        <taxon>Metallosphaera</taxon>
    </lineage>
</organism>
<dbReference type="Gene3D" id="1.10.287.950">
    <property type="entry name" value="Methyl-accepting chemotaxis protein"/>
    <property type="match status" value="1"/>
</dbReference>
<keyword evidence="1" id="KW-0175">Coiled coil</keyword>
<name>H2C2K3_9CREN</name>
<sequence>MSEEPARKLLADEEFIGKIVEKVYDKLRNDELLRRADEILKTIRESVGRIERIEEENKRIWQEIQSTKEEIKRINERIERIEEENKRIWQEIQSTKEEIKRINERIERIEEENTRIWKEIQRMNVSFSSFTSRAGHYIERTIMELYKEALSLHGIDPSAVKHATIVDEKGVVSKGRKYEVDFYETDDAIYVFEVKNFADEGAVEQLEIREKVFRSLYQKPVRLFLIANSIERQVKETAESVGITVIAGLVVED</sequence>
<dbReference type="AlphaFoldDB" id="H2C2K3"/>
<proteinExistence type="predicted"/>
<dbReference type="Proteomes" id="UP000003980">
    <property type="component" value="Unassembled WGS sequence"/>
</dbReference>
<gene>
    <name evidence="2" type="ORF">MetMK1DRAFT_00009770</name>
</gene>
<reference evidence="2 3" key="1">
    <citation type="submission" date="2012-01" db="EMBL/GenBank/DDBJ databases">
        <title>Improved High-Quality Draft sequence of Metallosphaera yellowstonensis MK1.</title>
        <authorList>
            <consortium name="US DOE Joint Genome Institute"/>
            <person name="Lucas S."/>
            <person name="Han J."/>
            <person name="Cheng J.-F."/>
            <person name="Goodwin L."/>
            <person name="Pitluck S."/>
            <person name="Peters L."/>
            <person name="Teshima H."/>
            <person name="Detter J.C."/>
            <person name="Han C."/>
            <person name="Tapia R."/>
            <person name="Land M."/>
            <person name="Hauser L."/>
            <person name="Kyrpides N."/>
            <person name="Kozubal M."/>
            <person name="Macur R.E."/>
            <person name="Jay Z."/>
            <person name="Inskeep W."/>
            <person name="Woyke T."/>
        </authorList>
    </citation>
    <scope>NUCLEOTIDE SEQUENCE [LARGE SCALE GENOMIC DNA]</scope>
    <source>
        <strain evidence="2 3">MK1</strain>
    </source>
</reference>
<protein>
    <recommendedName>
        <fullName evidence="4">DUF3782 domain-containing protein</fullName>
    </recommendedName>
</protein>
<dbReference type="InterPro" id="IPR024271">
    <property type="entry name" value="DUF3782"/>
</dbReference>
<evidence type="ECO:0008006" key="4">
    <source>
        <dbReference type="Google" id="ProtNLM"/>
    </source>
</evidence>
<dbReference type="Pfam" id="PF12644">
    <property type="entry name" value="DUF3782"/>
    <property type="match status" value="1"/>
</dbReference>
<dbReference type="PANTHER" id="PTHR38753">
    <property type="entry name" value="SLR1441 PROTEIN"/>
    <property type="match status" value="1"/>
</dbReference>
<dbReference type="STRING" id="671065.MetMK1DRAFT_00009770"/>
<dbReference type="EMBL" id="JH597761">
    <property type="protein sequence ID" value="EHP70474.1"/>
    <property type="molecule type" value="Genomic_DNA"/>
</dbReference>
<evidence type="ECO:0000313" key="3">
    <source>
        <dbReference type="Proteomes" id="UP000003980"/>
    </source>
</evidence>